<dbReference type="EMBL" id="CAMKVN010000001">
    <property type="protein sequence ID" value="CAI2161343.1"/>
    <property type="molecule type" value="Genomic_DNA"/>
</dbReference>
<gene>
    <name evidence="2" type="ORF">FWILDA_LOCUS3</name>
</gene>
<sequence>MIDLQSMSCCSRKRNQADKEKPASINFNNTDPLNSLCYEAYSSNYAAERKKVLLGEFYFVFQPFNIWAQGGTRRPLISGIRYVSKNIPVRHMGHLTILNDL</sequence>
<keyword evidence="3" id="KW-1185">Reference proteome</keyword>
<evidence type="ECO:0000256" key="1">
    <source>
        <dbReference type="SAM" id="MobiDB-lite"/>
    </source>
</evidence>
<proteinExistence type="predicted"/>
<dbReference type="Proteomes" id="UP001153678">
    <property type="component" value="Unassembled WGS sequence"/>
</dbReference>
<name>A0A9W4WH16_9GLOM</name>
<reference evidence="2" key="1">
    <citation type="submission" date="2022-08" db="EMBL/GenBank/DDBJ databases">
        <authorList>
            <person name="Kallberg Y."/>
            <person name="Tangrot J."/>
            <person name="Rosling A."/>
        </authorList>
    </citation>
    <scope>NUCLEOTIDE SEQUENCE</scope>
    <source>
        <strain evidence="2">Wild A</strain>
    </source>
</reference>
<feature type="region of interest" description="Disordered" evidence="1">
    <location>
        <begin position="1"/>
        <end position="26"/>
    </location>
</feature>
<dbReference type="AlphaFoldDB" id="A0A9W4WH16"/>
<accession>A0A9W4WH16</accession>
<organism evidence="2 3">
    <name type="scientific">Funneliformis geosporum</name>
    <dbReference type="NCBI Taxonomy" id="1117311"/>
    <lineage>
        <taxon>Eukaryota</taxon>
        <taxon>Fungi</taxon>
        <taxon>Fungi incertae sedis</taxon>
        <taxon>Mucoromycota</taxon>
        <taxon>Glomeromycotina</taxon>
        <taxon>Glomeromycetes</taxon>
        <taxon>Glomerales</taxon>
        <taxon>Glomeraceae</taxon>
        <taxon>Funneliformis</taxon>
    </lineage>
</organism>
<evidence type="ECO:0000313" key="2">
    <source>
        <dbReference type="EMBL" id="CAI2161343.1"/>
    </source>
</evidence>
<comment type="caution">
    <text evidence="2">The sequence shown here is derived from an EMBL/GenBank/DDBJ whole genome shotgun (WGS) entry which is preliminary data.</text>
</comment>
<protein>
    <submittedName>
        <fullName evidence="2">10274_t:CDS:1</fullName>
    </submittedName>
</protein>
<evidence type="ECO:0000313" key="3">
    <source>
        <dbReference type="Proteomes" id="UP001153678"/>
    </source>
</evidence>